<dbReference type="GeneID" id="81427569"/>
<dbReference type="Proteomes" id="UP001149163">
    <property type="component" value="Unassembled WGS sequence"/>
</dbReference>
<dbReference type="EMBL" id="JAPQKN010000003">
    <property type="protein sequence ID" value="KAJ5167487.1"/>
    <property type="molecule type" value="Genomic_DNA"/>
</dbReference>
<reference evidence="2" key="1">
    <citation type="submission" date="2022-11" db="EMBL/GenBank/DDBJ databases">
        <authorList>
            <person name="Petersen C."/>
        </authorList>
    </citation>
    <scope>NUCLEOTIDE SEQUENCE</scope>
    <source>
        <strain evidence="2">IBT 26290</strain>
    </source>
</reference>
<proteinExistence type="predicted"/>
<gene>
    <name evidence="2" type="ORF">N7482_006268</name>
</gene>
<dbReference type="RefSeq" id="XP_056543948.1">
    <property type="nucleotide sequence ID" value="XM_056688393.1"/>
</dbReference>
<protein>
    <submittedName>
        <fullName evidence="2">Uncharacterized protein</fullName>
    </submittedName>
</protein>
<accession>A0A9W9LNB6</accession>
<feature type="region of interest" description="Disordered" evidence="1">
    <location>
        <begin position="1"/>
        <end position="45"/>
    </location>
</feature>
<evidence type="ECO:0000256" key="1">
    <source>
        <dbReference type="SAM" id="MobiDB-lite"/>
    </source>
</evidence>
<dbReference type="AlphaFoldDB" id="A0A9W9LNB6"/>
<feature type="compositionally biased region" description="Basic and acidic residues" evidence="1">
    <location>
        <begin position="27"/>
        <end position="36"/>
    </location>
</feature>
<reference evidence="2" key="2">
    <citation type="journal article" date="2023" name="IMA Fungus">
        <title>Comparative genomic study of the Penicillium genus elucidates a diverse pangenome and 15 lateral gene transfer events.</title>
        <authorList>
            <person name="Petersen C."/>
            <person name="Sorensen T."/>
            <person name="Nielsen M.R."/>
            <person name="Sondergaard T.E."/>
            <person name="Sorensen J.L."/>
            <person name="Fitzpatrick D.A."/>
            <person name="Frisvad J.C."/>
            <person name="Nielsen K.L."/>
        </authorList>
    </citation>
    <scope>NUCLEOTIDE SEQUENCE</scope>
    <source>
        <strain evidence="2">IBT 26290</strain>
    </source>
</reference>
<name>A0A9W9LNB6_9EURO</name>
<sequence length="95" mass="9926">MAASVLGVSGEGNGRIDVASSPADRPTSPREIKETADPQYPDEPASTEAIWKTLAVPIAWSLCYVSPHKVWRSGNSVPPGIGIGGYGFWVLGSTG</sequence>
<evidence type="ECO:0000313" key="2">
    <source>
        <dbReference type="EMBL" id="KAJ5167487.1"/>
    </source>
</evidence>
<evidence type="ECO:0000313" key="3">
    <source>
        <dbReference type="Proteomes" id="UP001149163"/>
    </source>
</evidence>
<keyword evidence="3" id="KW-1185">Reference proteome</keyword>
<comment type="caution">
    <text evidence="2">The sequence shown here is derived from an EMBL/GenBank/DDBJ whole genome shotgun (WGS) entry which is preliminary data.</text>
</comment>
<organism evidence="2 3">
    <name type="scientific">Penicillium canariense</name>
    <dbReference type="NCBI Taxonomy" id="189055"/>
    <lineage>
        <taxon>Eukaryota</taxon>
        <taxon>Fungi</taxon>
        <taxon>Dikarya</taxon>
        <taxon>Ascomycota</taxon>
        <taxon>Pezizomycotina</taxon>
        <taxon>Eurotiomycetes</taxon>
        <taxon>Eurotiomycetidae</taxon>
        <taxon>Eurotiales</taxon>
        <taxon>Aspergillaceae</taxon>
        <taxon>Penicillium</taxon>
    </lineage>
</organism>